<evidence type="ECO:0000256" key="1">
    <source>
        <dbReference type="SAM" id="Phobius"/>
    </source>
</evidence>
<name>A0ABU1DBY1_9HYPH</name>
<feature type="transmembrane region" description="Helical" evidence="1">
    <location>
        <begin position="224"/>
        <end position="250"/>
    </location>
</feature>
<keyword evidence="1" id="KW-0812">Transmembrane</keyword>
<feature type="transmembrane region" description="Helical" evidence="1">
    <location>
        <begin position="148"/>
        <end position="173"/>
    </location>
</feature>
<dbReference type="EMBL" id="JADBEO010000004">
    <property type="protein sequence ID" value="MDR4305533.1"/>
    <property type="molecule type" value="Genomic_DNA"/>
</dbReference>
<feature type="transmembrane region" description="Helical" evidence="1">
    <location>
        <begin position="126"/>
        <end position="142"/>
    </location>
</feature>
<accession>A0ABU1DBY1</accession>
<dbReference type="Proteomes" id="UP001181622">
    <property type="component" value="Unassembled WGS sequence"/>
</dbReference>
<evidence type="ECO:0000313" key="3">
    <source>
        <dbReference type="Proteomes" id="UP001181622"/>
    </source>
</evidence>
<dbReference type="RefSeq" id="WP_309388618.1">
    <property type="nucleotide sequence ID" value="NZ_JADBEO010000004.1"/>
</dbReference>
<evidence type="ECO:0000313" key="2">
    <source>
        <dbReference type="EMBL" id="MDR4305533.1"/>
    </source>
</evidence>
<proteinExistence type="predicted"/>
<feature type="transmembrane region" description="Helical" evidence="1">
    <location>
        <begin position="23"/>
        <end position="41"/>
    </location>
</feature>
<comment type="caution">
    <text evidence="2">The sequence shown here is derived from an EMBL/GenBank/DDBJ whole genome shotgun (WGS) entry which is preliminary data.</text>
</comment>
<reference evidence="2" key="1">
    <citation type="submission" date="2020-10" db="EMBL/GenBank/DDBJ databases">
        <authorList>
            <person name="Abbas A."/>
            <person name="Razzaq R."/>
            <person name="Waqas M."/>
            <person name="Abbas N."/>
            <person name="Nielsen T.K."/>
            <person name="Hansen L.H."/>
            <person name="Hussain S."/>
            <person name="Shahid M."/>
        </authorList>
    </citation>
    <scope>NUCLEOTIDE SEQUENCE</scope>
    <source>
        <strain evidence="2">S14</strain>
    </source>
</reference>
<gene>
    <name evidence="2" type="ORF">IHQ68_02705</name>
</gene>
<keyword evidence="1" id="KW-0472">Membrane</keyword>
<keyword evidence="3" id="KW-1185">Reference proteome</keyword>
<sequence>MFILTARSTETSLQIAGSRMSEAVLLVILTVALYAAVWTIWPTLTAGSGGNDALFLADGARRIALGQLPHRDFSLPTGVEPYLGYLAGGWLLPAAPAYIGAHLVGFLLIAPLVIAAGATFERRIELWIFLLVVALAALFPFNTTQPNFYGISFIASYNRLASAFSIAALAWIFRSSETGGACVKGVLLAYALLFAFFLKIVLVGVALAPALVLALCNPVWRRAVLIGAGLSIGALAGVEAASGGLVSGYIADIRAMSAINSASAPYFFASFIFRTFALQCVLAALIAWRLLDVVGEIRRSGAALTSRGACAALSVPLAMAAAFAALVFSESQGTEGLEFSSAAGLVFAPALGGRRPGGLRMAVLVAAATLSAGALAINAFENGTAVLLKRKGPAAPVVWVERFLPHTAVPAAMLGRAEATAAIWTQGAGLLKDLSGDGRDQINRSDVELYLAQWKIVDDAIRAIGTDAASLGPVVTLANVDLFGLALGAEPAKGVKIVHDVGRTIAPLGFDQARAYLAGARTVFAPTCAMAEAPGPELMSRWFAEALAADFTPRRLNPCWTMHVRK</sequence>
<keyword evidence="1" id="KW-1133">Transmembrane helix</keyword>
<protein>
    <submittedName>
        <fullName evidence="2">Uncharacterized protein</fullName>
    </submittedName>
</protein>
<organism evidence="2 3">
    <name type="scientific">Chelatococcus sambhunathii</name>
    <dbReference type="NCBI Taxonomy" id="363953"/>
    <lineage>
        <taxon>Bacteria</taxon>
        <taxon>Pseudomonadati</taxon>
        <taxon>Pseudomonadota</taxon>
        <taxon>Alphaproteobacteria</taxon>
        <taxon>Hyphomicrobiales</taxon>
        <taxon>Chelatococcaceae</taxon>
        <taxon>Chelatococcus</taxon>
    </lineage>
</organism>
<feature type="transmembrane region" description="Helical" evidence="1">
    <location>
        <begin position="185"/>
        <end position="212"/>
    </location>
</feature>
<feature type="transmembrane region" description="Helical" evidence="1">
    <location>
        <begin position="90"/>
        <end position="114"/>
    </location>
</feature>
<feature type="transmembrane region" description="Helical" evidence="1">
    <location>
        <begin position="271"/>
        <end position="291"/>
    </location>
</feature>